<evidence type="ECO:0000256" key="1">
    <source>
        <dbReference type="ARBA" id="ARBA00004141"/>
    </source>
</evidence>
<feature type="binding site" evidence="8">
    <location>
        <position position="323"/>
    </location>
    <ligand>
        <name>Na(+)</name>
        <dbReference type="ChEBI" id="CHEBI:29101"/>
        <label>1</label>
    </ligand>
</feature>
<reference evidence="13 14" key="1">
    <citation type="journal article" date="2019" name="Philos. Trans. R. Soc. Lond., B, Biol. Sci.">
        <title>Ant behaviour and brain gene expression of defending hosts depend on the ecological success of the intruding social parasite.</title>
        <authorList>
            <person name="Kaur R."/>
            <person name="Stoldt M."/>
            <person name="Jongepier E."/>
            <person name="Feldmeyer B."/>
            <person name="Menzel F."/>
            <person name="Bornberg-Bauer E."/>
            <person name="Foitzik S."/>
        </authorList>
    </citation>
    <scope>NUCLEOTIDE SEQUENCE [LARGE SCALE GENOMIC DNA]</scope>
    <source>
        <tissue evidence="13">Whole body</tissue>
    </source>
</reference>
<feature type="transmembrane region" description="Helical" evidence="12">
    <location>
        <begin position="769"/>
        <end position="789"/>
    </location>
</feature>
<evidence type="ECO:0000256" key="7">
    <source>
        <dbReference type="ARBA" id="ARBA00023136"/>
    </source>
</evidence>
<dbReference type="PANTHER" id="PTHR11616:SF182">
    <property type="entry name" value="TRANSPORTER"/>
    <property type="match status" value="1"/>
</dbReference>
<feature type="transmembrane region" description="Helical" evidence="12">
    <location>
        <begin position="387"/>
        <end position="415"/>
    </location>
</feature>
<dbReference type="GO" id="GO:0015293">
    <property type="term" value="F:symporter activity"/>
    <property type="evidence" value="ECO:0007669"/>
    <property type="project" value="UniProtKB-KW"/>
</dbReference>
<keyword evidence="5 9" id="KW-0769">Symport</keyword>
<feature type="transmembrane region" description="Helical" evidence="12">
    <location>
        <begin position="499"/>
        <end position="524"/>
    </location>
</feature>
<feature type="binding site" evidence="8">
    <location>
        <position position="587"/>
    </location>
    <ligand>
        <name>Na(+)</name>
        <dbReference type="ChEBI" id="CHEBI:29101"/>
        <label>1</label>
    </ligand>
</feature>
<evidence type="ECO:0000256" key="9">
    <source>
        <dbReference type="RuleBase" id="RU003732"/>
    </source>
</evidence>
<evidence type="ECO:0000256" key="3">
    <source>
        <dbReference type="ARBA" id="ARBA00022448"/>
    </source>
</evidence>
<keyword evidence="4 9" id="KW-0812">Transmembrane</keyword>
<evidence type="ECO:0000256" key="4">
    <source>
        <dbReference type="ARBA" id="ARBA00022692"/>
    </source>
</evidence>
<dbReference type="PRINTS" id="PR00176">
    <property type="entry name" value="NANEUSMPORT"/>
</dbReference>
<organism evidence="13 14">
    <name type="scientific">Temnothorax longispinosus</name>
    <dbReference type="NCBI Taxonomy" id="300112"/>
    <lineage>
        <taxon>Eukaryota</taxon>
        <taxon>Metazoa</taxon>
        <taxon>Ecdysozoa</taxon>
        <taxon>Arthropoda</taxon>
        <taxon>Hexapoda</taxon>
        <taxon>Insecta</taxon>
        <taxon>Pterygota</taxon>
        <taxon>Neoptera</taxon>
        <taxon>Endopterygota</taxon>
        <taxon>Hymenoptera</taxon>
        <taxon>Apocrita</taxon>
        <taxon>Aculeata</taxon>
        <taxon>Formicoidea</taxon>
        <taxon>Formicidae</taxon>
        <taxon>Myrmicinae</taxon>
        <taxon>Temnothorax</taxon>
    </lineage>
</organism>
<evidence type="ECO:0000256" key="6">
    <source>
        <dbReference type="ARBA" id="ARBA00022989"/>
    </source>
</evidence>
<feature type="binding site" evidence="8">
    <location>
        <position position="706"/>
    </location>
    <ligand>
        <name>Na(+)</name>
        <dbReference type="ChEBI" id="CHEBI:29101"/>
        <label>1</label>
    </ligand>
</feature>
<feature type="binding site" evidence="8">
    <location>
        <position position="328"/>
    </location>
    <ligand>
        <name>Na(+)</name>
        <dbReference type="ChEBI" id="CHEBI:29101"/>
        <label>1</label>
    </ligand>
</feature>
<feature type="binding site" evidence="8">
    <location>
        <position position="324"/>
    </location>
    <ligand>
        <name>Na(+)</name>
        <dbReference type="ChEBI" id="CHEBI:29101"/>
        <label>1</label>
    </ligand>
</feature>
<feature type="region of interest" description="Disordered" evidence="11">
    <location>
        <begin position="278"/>
        <end position="303"/>
    </location>
</feature>
<gene>
    <name evidence="13" type="ORF">DBV15_06648</name>
</gene>
<dbReference type="InterPro" id="IPR037272">
    <property type="entry name" value="SNS_sf"/>
</dbReference>
<evidence type="ECO:0000256" key="12">
    <source>
        <dbReference type="SAM" id="Phobius"/>
    </source>
</evidence>
<keyword evidence="8" id="KW-0915">Sodium</keyword>
<dbReference type="GO" id="GO:0046872">
    <property type="term" value="F:metal ion binding"/>
    <property type="evidence" value="ECO:0007669"/>
    <property type="project" value="UniProtKB-KW"/>
</dbReference>
<feature type="binding site" evidence="8">
    <location>
        <position position="709"/>
    </location>
    <ligand>
        <name>Na(+)</name>
        <dbReference type="ChEBI" id="CHEBI:29101"/>
        <label>1</label>
    </ligand>
</feature>
<dbReference type="SUPFAM" id="SSF161070">
    <property type="entry name" value="SNF-like"/>
    <property type="match status" value="1"/>
</dbReference>
<evidence type="ECO:0000313" key="13">
    <source>
        <dbReference type="EMBL" id="TGZ41388.1"/>
    </source>
</evidence>
<feature type="binding site" evidence="8">
    <location>
        <position position="321"/>
    </location>
    <ligand>
        <name>Na(+)</name>
        <dbReference type="ChEBI" id="CHEBI:29101"/>
        <label>1</label>
    </ligand>
</feature>
<keyword evidence="14" id="KW-1185">Reference proteome</keyword>
<dbReference type="GO" id="GO:0005886">
    <property type="term" value="C:plasma membrane"/>
    <property type="evidence" value="ECO:0007669"/>
    <property type="project" value="TreeGrafter"/>
</dbReference>
<comment type="similarity">
    <text evidence="2 9">Belongs to the sodium:neurotransmitter symporter (SNF) (TC 2.A.22) family.</text>
</comment>
<feature type="transmembrane region" description="Helical" evidence="12">
    <location>
        <begin position="469"/>
        <end position="487"/>
    </location>
</feature>
<dbReference type="InterPro" id="IPR000175">
    <property type="entry name" value="Na/ntran_symport"/>
</dbReference>
<feature type="transmembrane region" description="Helical" evidence="12">
    <location>
        <begin position="344"/>
        <end position="366"/>
    </location>
</feature>
<dbReference type="GO" id="GO:0035725">
    <property type="term" value="P:sodium ion transmembrane transport"/>
    <property type="evidence" value="ECO:0007669"/>
    <property type="project" value="TreeGrafter"/>
</dbReference>
<keyword evidence="3 9" id="KW-0813">Transport</keyword>
<feature type="binding site" evidence="8">
    <location>
        <position position="555"/>
    </location>
    <ligand>
        <name>Na(+)</name>
        <dbReference type="ChEBI" id="CHEBI:29101"/>
        <label>1</label>
    </ligand>
</feature>
<dbReference type="AlphaFoldDB" id="A0A4S2K3V5"/>
<evidence type="ECO:0000256" key="5">
    <source>
        <dbReference type="ARBA" id="ARBA00022847"/>
    </source>
</evidence>
<feature type="transmembrane region" description="Helical" evidence="12">
    <location>
        <begin position="697"/>
        <end position="723"/>
    </location>
</feature>
<feature type="transmembrane region" description="Helical" evidence="12">
    <location>
        <begin position="853"/>
        <end position="881"/>
    </location>
</feature>
<dbReference type="GO" id="GO:0006865">
    <property type="term" value="P:amino acid transport"/>
    <property type="evidence" value="ECO:0007669"/>
    <property type="project" value="TreeGrafter"/>
</dbReference>
<dbReference type="EMBL" id="QBLH01003241">
    <property type="protein sequence ID" value="TGZ41388.1"/>
    <property type="molecule type" value="Genomic_DNA"/>
</dbReference>
<protein>
    <recommendedName>
        <fullName evidence="9">Transporter</fullName>
    </recommendedName>
</protein>
<keyword evidence="7 12" id="KW-0472">Membrane</keyword>
<feature type="transmembrane region" description="Helical" evidence="12">
    <location>
        <begin position="313"/>
        <end position="332"/>
    </location>
</feature>
<dbReference type="PROSITE" id="PS00610">
    <property type="entry name" value="NA_NEUROTRAN_SYMP_1"/>
    <property type="match status" value="1"/>
</dbReference>
<feature type="transmembrane region" description="Helical" evidence="12">
    <location>
        <begin position="735"/>
        <end position="763"/>
    </location>
</feature>
<keyword evidence="10" id="KW-0175">Coiled coil</keyword>
<evidence type="ECO:0000256" key="10">
    <source>
        <dbReference type="SAM" id="Coils"/>
    </source>
</evidence>
<proteinExistence type="inferred from homology"/>
<evidence type="ECO:0000313" key="14">
    <source>
        <dbReference type="Proteomes" id="UP000310200"/>
    </source>
</evidence>
<name>A0A4S2K3V5_9HYME</name>
<evidence type="ECO:0000256" key="8">
    <source>
        <dbReference type="PIRSR" id="PIRSR600175-1"/>
    </source>
</evidence>
<dbReference type="STRING" id="300112.A0A4S2K3V5"/>
<feature type="transmembrane region" description="Helical" evidence="12">
    <location>
        <begin position="544"/>
        <end position="569"/>
    </location>
</feature>
<sequence>TANQTEQLRHVTNEKIDGTEDSVDRETQGRLIFKILMGLEEEIALLSDILTQLNDANQDLKNHLVNLENARSKVSLKLSLIHISLRLLSASTLEIVARVAPVAQIREDQLGSARMARELHACLVRYFARLERLDDKSKVSLKDETMQELIKGTPYRPTLQLLLQWAVEGYQFFHNMYLRISDCMKSINYKVEETVDNLISSFTEEKRGRKNINSRLKREEMANTAHLVRRQSSRDLKPQKSIDKLEMKEMRGRLMVDNRKNVATANYGATNAAFEDTSPNKGKIGNGPGNNDGKATFRPEAGEDERENWDSKLTFLLATVGYAVGLGNVWRFPYLAQKNGGGAFLIPYFVMLAIEGIPIFYLELAIGQRLRKGAIGVWNQVSPYMSGIGISSAVVSFNVALYYNTIIAWCLFYFVQSFQSQLPWAECPNKYFRNGSYASEPECLVSSPTQYFWYRTTLMISKDINTPEVFNWKIALALIIAWILVYMCMIKGIASSGKVVYVTATFPYIVLIIFFFRGVTLPGMSDGLRHLFTPKWWTLTDPVVWLEAGTQIFFSLGLAFGGLIAFSSYNPVNNNCYRDAIMVSLTNCFTSMFAGIVVFSIIGFKATMVYEQCLAEKNSTLISIFGQADKIPEDIPIAGTLLNITNGNGSLDNLIMPELPVCDLEKELDNSAAGTGLAFIIFTEAINQFPGAQFWSVLFFLMLFTLGIDSQFGTLEGVVTSIVDLKLFPNLRKEILTGVICLICCIISMAFAHGAGSYVFVLFDNFSGNFPLLIIALFECIGVSYVYGLKRFADDIELMTGNRPGLYWLICWKYLSPLAMLSILVASFVEIFFEGSGYPAWVASKGVTERHDWPVWALVLIAILILTSVLWIPAVAICRYFGIFIIDDNEKAWFPAADLKEFHGIMPHEVTVAETLLFCIRSDGSEGLCCPTGGLSDDEDEDLT</sequence>
<comment type="caution">
    <text evidence="13">The sequence shown here is derived from an EMBL/GenBank/DDBJ whole genome shotgun (WGS) entry which is preliminary data.</text>
</comment>
<feature type="non-terminal residue" evidence="13">
    <location>
        <position position="1"/>
    </location>
</feature>
<keyword evidence="8" id="KW-0479">Metal-binding</keyword>
<feature type="transmembrane region" description="Helical" evidence="12">
    <location>
        <begin position="810"/>
        <end position="833"/>
    </location>
</feature>
<feature type="transmembrane region" description="Helical" evidence="12">
    <location>
        <begin position="581"/>
        <end position="602"/>
    </location>
</feature>
<dbReference type="PANTHER" id="PTHR11616">
    <property type="entry name" value="SODIUM/CHLORIDE DEPENDENT TRANSPORTER"/>
    <property type="match status" value="1"/>
</dbReference>
<accession>A0A4S2K3V5</accession>
<dbReference type="Pfam" id="PF00209">
    <property type="entry name" value="SNF"/>
    <property type="match status" value="1"/>
</dbReference>
<comment type="subcellular location">
    <subcellularLocation>
        <location evidence="1">Membrane</location>
        <topology evidence="1">Multi-pass membrane protein</topology>
    </subcellularLocation>
</comment>
<feature type="coiled-coil region" evidence="10">
    <location>
        <begin position="36"/>
        <end position="77"/>
    </location>
</feature>
<feature type="binding site" evidence="8">
    <location>
        <position position="710"/>
    </location>
    <ligand>
        <name>Na(+)</name>
        <dbReference type="ChEBI" id="CHEBI:29101"/>
        <label>1</label>
    </ligand>
</feature>
<dbReference type="CDD" id="cd10332">
    <property type="entry name" value="SLC6sbd-B0AT-like"/>
    <property type="match status" value="1"/>
</dbReference>
<evidence type="ECO:0000256" key="11">
    <source>
        <dbReference type="SAM" id="MobiDB-lite"/>
    </source>
</evidence>
<keyword evidence="6 12" id="KW-1133">Transmembrane helix</keyword>
<dbReference type="PROSITE" id="PS50267">
    <property type="entry name" value="NA_NEUROTRAN_SYMP_3"/>
    <property type="match status" value="1"/>
</dbReference>
<dbReference type="Proteomes" id="UP000310200">
    <property type="component" value="Unassembled WGS sequence"/>
</dbReference>
<evidence type="ECO:0000256" key="2">
    <source>
        <dbReference type="ARBA" id="ARBA00006459"/>
    </source>
</evidence>